<keyword evidence="4" id="KW-1185">Reference proteome</keyword>
<dbReference type="Pfam" id="PF17289">
    <property type="entry name" value="Terminase_6C"/>
    <property type="match status" value="1"/>
</dbReference>
<gene>
    <name evidence="3" type="ORF">RUE5091_00107</name>
</gene>
<sequence>MTKPTNSEFYALLRLSFLAFVAKVFETLHNGKEMHDNWHIEAICHALDQVQNGTEKRVMIHVPPRCLKSIIVSVAWPAFVLGHKPGLQIFVVSHNLDLATGLANKFRQIVNADWYKVAFPTMSGAPLKDNERIFVTDAGGFREAISVNGAVIGKGPDICIMDDLLDASEVATENGCVKVNHWIDTSLSTRLNDPASSAMVLVMQRLAINDPAAHLQKPEGWRCLNLPAIAEEDQIVPISDVEDYHFKKGELLDAARLPMDVLDVQRAKLGEANFLAQYQQRPVPAGGGEIDISLFQRYKTLPKAYDVRFLSIDAASGTQSGSYSVFQVWQVTNGNVYLVDNQRGYWTFPQLKKRVVDTQILWKADFVAIERASSGLALLEVLWDYYPDNIRRTLVQGLTFKGLSKEDRAAKAMVLVEQDLVHIPYEADWLNDFFAELGAFPAGSNDDQVDAFSHAIEFFRKWLVSRFNPEYRGRGRVLK</sequence>
<organism evidence="3 4">
    <name type="scientific">Ruegeria denitrificans</name>
    <dbReference type="NCBI Taxonomy" id="1715692"/>
    <lineage>
        <taxon>Bacteria</taxon>
        <taxon>Pseudomonadati</taxon>
        <taxon>Pseudomonadota</taxon>
        <taxon>Alphaproteobacteria</taxon>
        <taxon>Rhodobacterales</taxon>
        <taxon>Roseobacteraceae</taxon>
        <taxon>Ruegeria</taxon>
    </lineage>
</organism>
<dbReference type="RefSeq" id="WP_082643507.1">
    <property type="nucleotide sequence ID" value="NZ_CYUD01000001.1"/>
</dbReference>
<accession>A0A0P1I0T6</accession>
<dbReference type="OrthoDB" id="9771580at2"/>
<dbReference type="NCBIfam" id="TIGR01630">
    <property type="entry name" value="psiM2_ORF9"/>
    <property type="match status" value="1"/>
</dbReference>
<dbReference type="InterPro" id="IPR006517">
    <property type="entry name" value="Phage_terminase_lsu-like_C"/>
</dbReference>
<reference evidence="4" key="1">
    <citation type="submission" date="2015-09" db="EMBL/GenBank/DDBJ databases">
        <authorList>
            <person name="Rodrigo-Torres L."/>
            <person name="Arahal D.R."/>
        </authorList>
    </citation>
    <scope>NUCLEOTIDE SEQUENCE [LARGE SCALE GENOMIC DNA]</scope>
    <source>
        <strain evidence="4">CECT 5091</strain>
    </source>
</reference>
<dbReference type="Gene3D" id="3.30.420.240">
    <property type="match status" value="1"/>
</dbReference>
<evidence type="ECO:0000256" key="1">
    <source>
        <dbReference type="ARBA" id="ARBA00022612"/>
    </source>
</evidence>
<proteinExistence type="predicted"/>
<keyword evidence="1" id="KW-1188">Viral release from host cell</keyword>
<dbReference type="Gene3D" id="3.40.50.300">
    <property type="entry name" value="P-loop containing nucleotide triphosphate hydrolases"/>
    <property type="match status" value="1"/>
</dbReference>
<dbReference type="AlphaFoldDB" id="A0A0P1I0T6"/>
<dbReference type="EMBL" id="CYUD01000001">
    <property type="protein sequence ID" value="CUJ83426.1"/>
    <property type="molecule type" value="Genomic_DNA"/>
</dbReference>
<evidence type="ECO:0000313" key="3">
    <source>
        <dbReference type="EMBL" id="CUJ83426.1"/>
    </source>
</evidence>
<dbReference type="InterPro" id="IPR035421">
    <property type="entry name" value="Terminase_6C"/>
</dbReference>
<dbReference type="InterPro" id="IPR027417">
    <property type="entry name" value="P-loop_NTPase"/>
</dbReference>
<protein>
    <submittedName>
        <fullName evidence="3">Transposase</fullName>
    </submittedName>
</protein>
<dbReference type="Proteomes" id="UP000051260">
    <property type="component" value="Unassembled WGS sequence"/>
</dbReference>
<evidence type="ECO:0000259" key="2">
    <source>
        <dbReference type="Pfam" id="PF17289"/>
    </source>
</evidence>
<name>A0A0P1I0T6_9RHOB</name>
<feature type="domain" description="Terminase large subunit gp17-like C-terminal" evidence="2">
    <location>
        <begin position="312"/>
        <end position="456"/>
    </location>
</feature>
<evidence type="ECO:0000313" key="4">
    <source>
        <dbReference type="Proteomes" id="UP000051260"/>
    </source>
</evidence>
<dbReference type="STRING" id="1715692.RUE5091_00107"/>